<accession>A0A7T7XMX5</accession>
<gene>
    <name evidence="9" type="ORF">JFL75_20615</name>
</gene>
<evidence type="ECO:0000256" key="5">
    <source>
        <dbReference type="ARBA" id="ARBA00022989"/>
    </source>
</evidence>
<dbReference type="InterPro" id="IPR051393">
    <property type="entry name" value="ABC_transporter_permease"/>
</dbReference>
<organism evidence="9 10">
    <name type="scientific">Breznakiella homolactica</name>
    <dbReference type="NCBI Taxonomy" id="2798577"/>
    <lineage>
        <taxon>Bacteria</taxon>
        <taxon>Pseudomonadati</taxon>
        <taxon>Spirochaetota</taxon>
        <taxon>Spirochaetia</taxon>
        <taxon>Spirochaetales</taxon>
        <taxon>Breznakiellaceae</taxon>
        <taxon>Breznakiella</taxon>
    </lineage>
</organism>
<evidence type="ECO:0000256" key="4">
    <source>
        <dbReference type="ARBA" id="ARBA00022692"/>
    </source>
</evidence>
<evidence type="ECO:0000259" key="8">
    <source>
        <dbReference type="PROSITE" id="PS50928"/>
    </source>
</evidence>
<keyword evidence="4 7" id="KW-0812">Transmembrane</keyword>
<feature type="transmembrane region" description="Helical" evidence="7">
    <location>
        <begin position="206"/>
        <end position="227"/>
    </location>
</feature>
<evidence type="ECO:0000256" key="3">
    <source>
        <dbReference type="ARBA" id="ARBA00022475"/>
    </source>
</evidence>
<dbReference type="PANTHER" id="PTHR30193">
    <property type="entry name" value="ABC TRANSPORTER PERMEASE PROTEIN"/>
    <property type="match status" value="1"/>
</dbReference>
<reference evidence="9" key="1">
    <citation type="submission" date="2021-01" db="EMBL/GenBank/DDBJ databases">
        <title>Description of Breznakiella homolactica.</title>
        <authorList>
            <person name="Song Y."/>
            <person name="Brune A."/>
        </authorList>
    </citation>
    <scope>NUCLEOTIDE SEQUENCE</scope>
    <source>
        <strain evidence="9">RmG30</strain>
    </source>
</reference>
<keyword evidence="5 7" id="KW-1133">Transmembrane helix</keyword>
<feature type="transmembrane region" description="Helical" evidence="7">
    <location>
        <begin position="82"/>
        <end position="101"/>
    </location>
</feature>
<feature type="transmembrane region" description="Helical" evidence="7">
    <location>
        <begin position="269"/>
        <end position="290"/>
    </location>
</feature>
<dbReference type="InterPro" id="IPR000515">
    <property type="entry name" value="MetI-like"/>
</dbReference>
<dbReference type="PROSITE" id="PS50928">
    <property type="entry name" value="ABC_TM1"/>
    <property type="match status" value="1"/>
</dbReference>
<feature type="transmembrane region" description="Helical" evidence="7">
    <location>
        <begin position="113"/>
        <end position="134"/>
    </location>
</feature>
<sequence>MYKKHPGMLFYRKRNWAFFAFTVPLLILYGVLFIAPIAGGLFYSFTDYNGISKNINFVGLKNYISIFSSSRFPKSIWFNIQYSFWLVLFTVVLGLVLALLLDRDIKAKGFFRAMYFFPAVLPNLTMALVFNGIMTKGIPELGILLNIESWEISLLSRTNTAMYAVLFVNIWKGLAIPTVLFLAGLQTVPAELYESASIDGASPWKRFKVITIPFLIPSLTMVFVLTLKQGLMVYDLIMGMTGGGPAGATESMAMLIYRHGFVERKLSAAMAESIILAILVCAISFIQIFWSQKRRVYD</sequence>
<dbReference type="Gene3D" id="1.10.3720.10">
    <property type="entry name" value="MetI-like"/>
    <property type="match status" value="1"/>
</dbReference>
<keyword evidence="6 7" id="KW-0472">Membrane</keyword>
<feature type="transmembrane region" description="Helical" evidence="7">
    <location>
        <begin position="16"/>
        <end position="43"/>
    </location>
</feature>
<dbReference type="GO" id="GO:0005886">
    <property type="term" value="C:plasma membrane"/>
    <property type="evidence" value="ECO:0007669"/>
    <property type="project" value="UniProtKB-SubCell"/>
</dbReference>
<dbReference type="AlphaFoldDB" id="A0A7T7XMX5"/>
<feature type="transmembrane region" description="Helical" evidence="7">
    <location>
        <begin position="161"/>
        <end position="185"/>
    </location>
</feature>
<keyword evidence="3" id="KW-1003">Cell membrane</keyword>
<evidence type="ECO:0000313" key="10">
    <source>
        <dbReference type="Proteomes" id="UP000595917"/>
    </source>
</evidence>
<dbReference type="RefSeq" id="WP_215626606.1">
    <property type="nucleotide sequence ID" value="NZ_CP067089.2"/>
</dbReference>
<comment type="subcellular location">
    <subcellularLocation>
        <location evidence="1 7">Cell membrane</location>
        <topology evidence="1 7">Multi-pass membrane protein</topology>
    </subcellularLocation>
</comment>
<evidence type="ECO:0000256" key="7">
    <source>
        <dbReference type="RuleBase" id="RU363032"/>
    </source>
</evidence>
<dbReference type="CDD" id="cd06261">
    <property type="entry name" value="TM_PBP2"/>
    <property type="match status" value="1"/>
</dbReference>
<evidence type="ECO:0000256" key="6">
    <source>
        <dbReference type="ARBA" id="ARBA00023136"/>
    </source>
</evidence>
<dbReference type="InterPro" id="IPR035906">
    <property type="entry name" value="MetI-like_sf"/>
</dbReference>
<evidence type="ECO:0000313" key="9">
    <source>
        <dbReference type="EMBL" id="QQO09300.1"/>
    </source>
</evidence>
<dbReference type="Proteomes" id="UP000595917">
    <property type="component" value="Chromosome"/>
</dbReference>
<dbReference type="PANTHER" id="PTHR30193:SF37">
    <property type="entry name" value="INNER MEMBRANE ABC TRANSPORTER PERMEASE PROTEIN YCJO"/>
    <property type="match status" value="1"/>
</dbReference>
<dbReference type="EMBL" id="CP067089">
    <property type="protein sequence ID" value="QQO09300.1"/>
    <property type="molecule type" value="Genomic_DNA"/>
</dbReference>
<dbReference type="SUPFAM" id="SSF161098">
    <property type="entry name" value="MetI-like"/>
    <property type="match status" value="1"/>
</dbReference>
<keyword evidence="10" id="KW-1185">Reference proteome</keyword>
<proteinExistence type="inferred from homology"/>
<keyword evidence="2 7" id="KW-0813">Transport</keyword>
<evidence type="ECO:0000256" key="1">
    <source>
        <dbReference type="ARBA" id="ARBA00004651"/>
    </source>
</evidence>
<evidence type="ECO:0000256" key="2">
    <source>
        <dbReference type="ARBA" id="ARBA00022448"/>
    </source>
</evidence>
<name>A0A7T7XMX5_9SPIR</name>
<protein>
    <submittedName>
        <fullName evidence="9">Sugar ABC transporter permease</fullName>
    </submittedName>
</protein>
<dbReference type="Pfam" id="PF00528">
    <property type="entry name" value="BPD_transp_1"/>
    <property type="match status" value="1"/>
</dbReference>
<dbReference type="GO" id="GO:0055085">
    <property type="term" value="P:transmembrane transport"/>
    <property type="evidence" value="ECO:0007669"/>
    <property type="project" value="InterPro"/>
</dbReference>
<feature type="domain" description="ABC transmembrane type-1" evidence="8">
    <location>
        <begin position="76"/>
        <end position="287"/>
    </location>
</feature>
<dbReference type="KEGG" id="bhc:JFL75_20615"/>
<comment type="similarity">
    <text evidence="7">Belongs to the binding-protein-dependent transport system permease family.</text>
</comment>